<keyword evidence="3" id="KW-0560">Oxidoreductase</keyword>
<proteinExistence type="predicted"/>
<evidence type="ECO:0000259" key="4">
    <source>
        <dbReference type="Pfam" id="PF03358"/>
    </source>
</evidence>
<dbReference type="OrthoDB" id="1643408at2"/>
<evidence type="ECO:0000313" key="5">
    <source>
        <dbReference type="EMBL" id="RNF39795.1"/>
    </source>
</evidence>
<dbReference type="RefSeq" id="WP_123164990.1">
    <property type="nucleotide sequence ID" value="NZ_RIAX01000004.1"/>
</dbReference>
<dbReference type="Gene3D" id="3.40.50.360">
    <property type="match status" value="1"/>
</dbReference>
<reference evidence="5 6" key="1">
    <citation type="journal article" date="2018" name="Int. J. Syst. Evol. Microbiol.">
        <title>Planococcus salinus sp. nov., a moderately halophilic bacterium isolated from a saline-alkali soil.</title>
        <authorList>
            <person name="Gan L."/>
        </authorList>
    </citation>
    <scope>NUCLEOTIDE SEQUENCE [LARGE SCALE GENOMIC DNA]</scope>
    <source>
        <strain evidence="5 6">LCB217</strain>
    </source>
</reference>
<dbReference type="EMBL" id="RIAX01000004">
    <property type="protein sequence ID" value="RNF39795.1"/>
    <property type="molecule type" value="Genomic_DNA"/>
</dbReference>
<dbReference type="Pfam" id="PF03358">
    <property type="entry name" value="FMN_red"/>
    <property type="match status" value="1"/>
</dbReference>
<organism evidence="5 6">
    <name type="scientific">Planococcus salinus</name>
    <dbReference type="NCBI Taxonomy" id="1848460"/>
    <lineage>
        <taxon>Bacteria</taxon>
        <taxon>Bacillati</taxon>
        <taxon>Bacillota</taxon>
        <taxon>Bacilli</taxon>
        <taxon>Bacillales</taxon>
        <taxon>Caryophanaceae</taxon>
        <taxon>Planococcus</taxon>
    </lineage>
</organism>
<keyword evidence="1" id="KW-0285">Flavoprotein</keyword>
<gene>
    <name evidence="5" type="ORF">EEX84_07455</name>
</gene>
<keyword evidence="6" id="KW-1185">Reference proteome</keyword>
<dbReference type="InterPro" id="IPR005025">
    <property type="entry name" value="FMN_Rdtase-like_dom"/>
</dbReference>
<dbReference type="GO" id="GO:0016491">
    <property type="term" value="F:oxidoreductase activity"/>
    <property type="evidence" value="ECO:0007669"/>
    <property type="project" value="UniProtKB-KW"/>
</dbReference>
<evidence type="ECO:0000256" key="1">
    <source>
        <dbReference type="ARBA" id="ARBA00022630"/>
    </source>
</evidence>
<protein>
    <submittedName>
        <fullName evidence="5">NADPH-dependent oxidoreductase</fullName>
    </submittedName>
</protein>
<name>A0A3M8P7Y8_9BACL</name>
<keyword evidence="2" id="KW-0288">FMN</keyword>
<dbReference type="PANTHER" id="PTHR43408">
    <property type="entry name" value="FMN REDUCTASE (NADPH)"/>
    <property type="match status" value="1"/>
</dbReference>
<dbReference type="Proteomes" id="UP000275473">
    <property type="component" value="Unassembled WGS sequence"/>
</dbReference>
<sequence length="181" mass="19996">MKILGISGSLVGSKTKILTEIVLREVKDVNPESRTELLDLKDLNLEFCNGRPFEEYNEDTRLAISKFAEADAYVIGTSVMHGSFPGALKNLLDLIPTDDCKGKTVAFAATGGNPEHHKIVEHYLEPIAAYLEMNIVPDRIFTTSSDFDQQNQLMNQQAIEKVAKIARNFSRAGKGKIAAEI</sequence>
<evidence type="ECO:0000256" key="3">
    <source>
        <dbReference type="ARBA" id="ARBA00023002"/>
    </source>
</evidence>
<evidence type="ECO:0000256" key="2">
    <source>
        <dbReference type="ARBA" id="ARBA00022643"/>
    </source>
</evidence>
<dbReference type="SUPFAM" id="SSF52218">
    <property type="entry name" value="Flavoproteins"/>
    <property type="match status" value="1"/>
</dbReference>
<dbReference type="InterPro" id="IPR029039">
    <property type="entry name" value="Flavoprotein-like_sf"/>
</dbReference>
<comment type="caution">
    <text evidence="5">The sequence shown here is derived from an EMBL/GenBank/DDBJ whole genome shotgun (WGS) entry which is preliminary data.</text>
</comment>
<feature type="domain" description="NADPH-dependent FMN reductase-like" evidence="4">
    <location>
        <begin position="1"/>
        <end position="145"/>
    </location>
</feature>
<dbReference type="PANTHER" id="PTHR43408:SF2">
    <property type="entry name" value="FMN REDUCTASE (NADPH)"/>
    <property type="match status" value="1"/>
</dbReference>
<dbReference type="InterPro" id="IPR051814">
    <property type="entry name" value="NAD(P)H-dep_FMN_reductase"/>
</dbReference>
<evidence type="ECO:0000313" key="6">
    <source>
        <dbReference type="Proteomes" id="UP000275473"/>
    </source>
</evidence>
<dbReference type="AlphaFoldDB" id="A0A3M8P7Y8"/>
<accession>A0A3M8P7Y8</accession>